<dbReference type="PANTHER" id="PTHR43685:SF11">
    <property type="entry name" value="GLYCOSYLTRANSFERASE TAGX-RELATED"/>
    <property type="match status" value="1"/>
</dbReference>
<dbReference type="PANTHER" id="PTHR43685">
    <property type="entry name" value="GLYCOSYLTRANSFERASE"/>
    <property type="match status" value="1"/>
</dbReference>
<dbReference type="SUPFAM" id="SSF53448">
    <property type="entry name" value="Nucleotide-diphospho-sugar transferases"/>
    <property type="match status" value="1"/>
</dbReference>
<dbReference type="CDD" id="cd00761">
    <property type="entry name" value="Glyco_tranf_GTA_type"/>
    <property type="match status" value="1"/>
</dbReference>
<dbReference type="GO" id="GO:0016740">
    <property type="term" value="F:transferase activity"/>
    <property type="evidence" value="ECO:0007669"/>
    <property type="project" value="UniProtKB-KW"/>
</dbReference>
<gene>
    <name evidence="2" type="ordered locus">AMEC673_13520</name>
</gene>
<feature type="domain" description="Glycosyltransferase 2-like" evidence="1">
    <location>
        <begin position="5"/>
        <end position="104"/>
    </location>
</feature>
<dbReference type="RefSeq" id="WP_014977089.1">
    <property type="nucleotide sequence ID" value="NC_018678.1"/>
</dbReference>
<evidence type="ECO:0000313" key="3">
    <source>
        <dbReference type="Proteomes" id="UP000006296"/>
    </source>
</evidence>
<dbReference type="Pfam" id="PF00535">
    <property type="entry name" value="Glycos_transf_2"/>
    <property type="match status" value="1"/>
</dbReference>
<dbReference type="AlphaFoldDB" id="A0AB33A0Q5"/>
<dbReference type="Proteomes" id="UP000006296">
    <property type="component" value="Chromosome"/>
</dbReference>
<reference evidence="3" key="1">
    <citation type="journal article" date="2012" name="Sci. Rep.">
        <title>Genomes of surface isolates of Alteromonas macleodii: the life of a widespread marine opportunistic copiotroph.</title>
        <authorList>
            <person name="Lopez-Perez M."/>
            <person name="Gonzaga A."/>
            <person name="Martin-Cuadrado A.B."/>
            <person name="Onyshchenko O."/>
            <person name="Ghavidel A."/>
            <person name="Ghai R."/>
            <person name="Rodriguez-Valera F."/>
        </authorList>
    </citation>
    <scope>NUCLEOTIDE SEQUENCE [LARGE SCALE GENOMIC DNA]</scope>
    <source>
        <strain evidence="3">English Channel 673</strain>
    </source>
</reference>
<keyword evidence="2" id="KW-0808">Transferase</keyword>
<dbReference type="InterPro" id="IPR001173">
    <property type="entry name" value="Glyco_trans_2-like"/>
</dbReference>
<sequence>MESVSVIIPCFNSQSTIGDAIQSVINQTYPVHEIIVVDDGSTDNSAQFVSEHFPMVTLIKQVNMGVSKARNVGIQSATGKWVAFVDADDIWLPEKLHLQFEELKGCKWSHTNSYYFGFNQSGNTKRSDLSSLKGGKIFDALLTENFLGTSTILVQRDVLLKSGGFDENMRALEDWKLWLDIAADFPISYISAPLVKYRVTPGSASRNAREVYPYHRQLINYAVTKIKGEYLRQFMLKRKALSKSNLICSYIAEDGNDYNYAITCALRSLYFQPLKIGLYKRLISLLLLRITR</sequence>
<protein>
    <submittedName>
        <fullName evidence="2">Family 2 glycosyl transferase</fullName>
    </submittedName>
</protein>
<dbReference type="InterPro" id="IPR029044">
    <property type="entry name" value="Nucleotide-diphossugar_trans"/>
</dbReference>
<evidence type="ECO:0000259" key="1">
    <source>
        <dbReference type="Pfam" id="PF00535"/>
    </source>
</evidence>
<evidence type="ECO:0000313" key="2">
    <source>
        <dbReference type="EMBL" id="AFT75390.1"/>
    </source>
</evidence>
<accession>A0AB33A0Q5</accession>
<dbReference type="Gene3D" id="3.90.550.10">
    <property type="entry name" value="Spore Coat Polysaccharide Biosynthesis Protein SpsA, Chain A"/>
    <property type="match status" value="1"/>
</dbReference>
<dbReference type="EMBL" id="CP003844">
    <property type="protein sequence ID" value="AFT75390.1"/>
    <property type="molecule type" value="Genomic_DNA"/>
</dbReference>
<proteinExistence type="predicted"/>
<organism evidence="2 3">
    <name type="scientific">Alteromonas macleodii (strain English Channel 673)</name>
    <dbReference type="NCBI Taxonomy" id="1004788"/>
    <lineage>
        <taxon>Bacteria</taxon>
        <taxon>Pseudomonadati</taxon>
        <taxon>Pseudomonadota</taxon>
        <taxon>Gammaproteobacteria</taxon>
        <taxon>Alteromonadales</taxon>
        <taxon>Alteromonadaceae</taxon>
        <taxon>Alteromonas/Salinimonas group</taxon>
        <taxon>Alteromonas</taxon>
    </lineage>
</organism>
<dbReference type="InterPro" id="IPR050834">
    <property type="entry name" value="Glycosyltransf_2"/>
</dbReference>
<dbReference type="KEGG" id="amg:AMEC673_13520"/>
<name>A0AB33A0Q5_ALTME</name>